<keyword evidence="6" id="KW-0560">Oxidoreductase</keyword>
<dbReference type="Pfam" id="PF03060">
    <property type="entry name" value="NMO"/>
    <property type="match status" value="1"/>
</dbReference>
<evidence type="ECO:0000256" key="5">
    <source>
        <dbReference type="ARBA" id="ARBA00022643"/>
    </source>
</evidence>
<evidence type="ECO:0000256" key="6">
    <source>
        <dbReference type="ARBA" id="ARBA00023002"/>
    </source>
</evidence>
<keyword evidence="7 10" id="KW-0503">Monooxygenase</keyword>
<comment type="cofactor">
    <cofactor evidence="1">
        <name>FMN</name>
        <dbReference type="ChEBI" id="CHEBI:58210"/>
    </cofactor>
</comment>
<dbReference type="InterPro" id="IPR013785">
    <property type="entry name" value="Aldolase_TIM"/>
</dbReference>
<dbReference type="SUPFAM" id="SSF51412">
    <property type="entry name" value="Inosine monophosphate dehydrogenase (IMPDH)"/>
    <property type="match status" value="1"/>
</dbReference>
<comment type="catalytic activity">
    <reaction evidence="9">
        <text>3 propionate 3-nitronate + 3 O2 + H2O = 3 3-oxopropanoate + 2 nitrate + nitrite + H2O2 + 3 H(+)</text>
        <dbReference type="Rhea" id="RHEA:57332"/>
        <dbReference type="ChEBI" id="CHEBI:15377"/>
        <dbReference type="ChEBI" id="CHEBI:15378"/>
        <dbReference type="ChEBI" id="CHEBI:15379"/>
        <dbReference type="ChEBI" id="CHEBI:16240"/>
        <dbReference type="ChEBI" id="CHEBI:16301"/>
        <dbReference type="ChEBI" id="CHEBI:17632"/>
        <dbReference type="ChEBI" id="CHEBI:33190"/>
        <dbReference type="ChEBI" id="CHEBI:136067"/>
    </reaction>
</comment>
<proteinExistence type="inferred from homology"/>
<evidence type="ECO:0000256" key="7">
    <source>
        <dbReference type="ARBA" id="ARBA00023033"/>
    </source>
</evidence>
<gene>
    <name evidence="10" type="ORF">D5R93_04640</name>
</gene>
<sequence length="338" mass="35386">MAGGPSTPGLVTTAAEAGGMGFLAAGYRSVEEVVEQVEMVQRAGTTVFGVNLFVPGTRPTSPSDLAAVRTYRDRLVPLARHYGVEMPRLDPDDDRAGTSGADDDGWHGKIPALLDLRVPMVSFTFGCPPADVVSRFHQVGTACLATVTSAGEARRATAAGVDALVVQGPGAGGHRAVFDARANPPEQSLDDLFGAVRSVVDLPLVVTGGLTAPEEVRPWLGRADAVALGTAFLDAEEAGTHPLYRAALHDSRFTQTVVTRAFSGRWARGLRNGFTDAYSDRAPAAYPAVNRLTGVLRAAAARSGDLDNLSLWAGTSWQHTPTGTVAQIMRGLTDGLVA</sequence>
<evidence type="ECO:0000313" key="10">
    <source>
        <dbReference type="EMBL" id="AYD89525.1"/>
    </source>
</evidence>
<keyword evidence="5" id="KW-0288">FMN</keyword>
<comment type="similarity">
    <text evidence="2">Belongs to the nitronate monooxygenase family. NMO class I subfamily.</text>
</comment>
<evidence type="ECO:0000256" key="9">
    <source>
        <dbReference type="ARBA" id="ARBA00049401"/>
    </source>
</evidence>
<dbReference type="PANTHER" id="PTHR42747:SF3">
    <property type="entry name" value="NITRONATE MONOOXYGENASE-RELATED"/>
    <property type="match status" value="1"/>
</dbReference>
<name>A0ABM6Z2Q8_9ACTO</name>
<organism evidence="10 11">
    <name type="scientific">Actinomyces lilanjuaniae</name>
    <dbReference type="NCBI Taxonomy" id="2321394"/>
    <lineage>
        <taxon>Bacteria</taxon>
        <taxon>Bacillati</taxon>
        <taxon>Actinomycetota</taxon>
        <taxon>Actinomycetes</taxon>
        <taxon>Actinomycetales</taxon>
        <taxon>Actinomycetaceae</taxon>
        <taxon>Actinomyces</taxon>
    </lineage>
</organism>
<evidence type="ECO:0000256" key="2">
    <source>
        <dbReference type="ARBA" id="ARBA00009881"/>
    </source>
</evidence>
<accession>A0ABM6Z2Q8</accession>
<keyword evidence="4" id="KW-0285">Flavoprotein</keyword>
<dbReference type="GO" id="GO:0004497">
    <property type="term" value="F:monooxygenase activity"/>
    <property type="evidence" value="ECO:0007669"/>
    <property type="project" value="UniProtKB-KW"/>
</dbReference>
<dbReference type="PANTHER" id="PTHR42747">
    <property type="entry name" value="NITRONATE MONOOXYGENASE-RELATED"/>
    <property type="match status" value="1"/>
</dbReference>
<evidence type="ECO:0000256" key="1">
    <source>
        <dbReference type="ARBA" id="ARBA00001917"/>
    </source>
</evidence>
<keyword evidence="3" id="KW-0216">Detoxification</keyword>
<keyword evidence="11" id="KW-1185">Reference proteome</keyword>
<dbReference type="InterPro" id="IPR004136">
    <property type="entry name" value="NMO"/>
</dbReference>
<evidence type="ECO:0000313" key="11">
    <source>
        <dbReference type="Proteomes" id="UP000273001"/>
    </source>
</evidence>
<dbReference type="EMBL" id="CP032514">
    <property type="protein sequence ID" value="AYD89525.1"/>
    <property type="molecule type" value="Genomic_DNA"/>
</dbReference>
<dbReference type="Proteomes" id="UP000273001">
    <property type="component" value="Chromosome"/>
</dbReference>
<evidence type="ECO:0000256" key="3">
    <source>
        <dbReference type="ARBA" id="ARBA00022575"/>
    </source>
</evidence>
<evidence type="ECO:0000256" key="4">
    <source>
        <dbReference type="ARBA" id="ARBA00022630"/>
    </source>
</evidence>
<protein>
    <recommendedName>
        <fullName evidence="8">Propionate 3-nitronate monooxygenase</fullName>
    </recommendedName>
</protein>
<evidence type="ECO:0000256" key="8">
    <source>
        <dbReference type="ARBA" id="ARBA00031155"/>
    </source>
</evidence>
<dbReference type="Gene3D" id="3.20.20.70">
    <property type="entry name" value="Aldolase class I"/>
    <property type="match status" value="1"/>
</dbReference>
<dbReference type="CDD" id="cd04730">
    <property type="entry name" value="NPD_like"/>
    <property type="match status" value="1"/>
</dbReference>
<reference evidence="10 11" key="1">
    <citation type="submission" date="2018-09" db="EMBL/GenBank/DDBJ databases">
        <authorList>
            <person name="Li J."/>
        </authorList>
    </citation>
    <scope>NUCLEOTIDE SEQUENCE [LARGE SCALE GENOMIC DNA]</scope>
    <source>
        <strain evidence="10 11">2129</strain>
    </source>
</reference>